<feature type="region of interest" description="Disordered" evidence="1">
    <location>
        <begin position="63"/>
        <end position="110"/>
    </location>
</feature>
<feature type="chain" id="PRO_5034203135" description="CHRD domain-containing protein" evidence="2">
    <location>
        <begin position="20"/>
        <end position="258"/>
    </location>
</feature>
<gene>
    <name evidence="4" type="ORF">IFR04_015321</name>
</gene>
<reference evidence="4" key="1">
    <citation type="submission" date="2021-02" db="EMBL/GenBank/DDBJ databases">
        <title>Genome sequence Cadophora malorum strain M34.</title>
        <authorList>
            <person name="Stefanovic E."/>
            <person name="Vu D."/>
            <person name="Scully C."/>
            <person name="Dijksterhuis J."/>
            <person name="Roader J."/>
            <person name="Houbraken J."/>
        </authorList>
    </citation>
    <scope>NUCLEOTIDE SEQUENCE</scope>
    <source>
        <strain evidence="4">M34</strain>
    </source>
</reference>
<evidence type="ECO:0000256" key="2">
    <source>
        <dbReference type="SAM" id="SignalP"/>
    </source>
</evidence>
<evidence type="ECO:0000256" key="1">
    <source>
        <dbReference type="SAM" id="MobiDB-lite"/>
    </source>
</evidence>
<dbReference type="EMBL" id="JAFJYH010000463">
    <property type="protein sequence ID" value="KAG4411543.1"/>
    <property type="molecule type" value="Genomic_DNA"/>
</dbReference>
<comment type="caution">
    <text evidence="4">The sequence shown here is derived from an EMBL/GenBank/DDBJ whole genome shotgun (WGS) entry which is preliminary data.</text>
</comment>
<dbReference type="AlphaFoldDB" id="A0A8H7T3E5"/>
<evidence type="ECO:0000313" key="5">
    <source>
        <dbReference type="Proteomes" id="UP000664132"/>
    </source>
</evidence>
<feature type="signal peptide" evidence="2">
    <location>
        <begin position="1"/>
        <end position="19"/>
    </location>
</feature>
<evidence type="ECO:0000259" key="3">
    <source>
        <dbReference type="SMART" id="SM00754"/>
    </source>
</evidence>
<keyword evidence="2" id="KW-0732">Signal</keyword>
<dbReference type="SMART" id="SM00754">
    <property type="entry name" value="CHRD"/>
    <property type="match status" value="1"/>
</dbReference>
<protein>
    <recommendedName>
        <fullName evidence="3">CHRD domain-containing protein</fullName>
    </recommendedName>
</protein>
<dbReference type="InterPro" id="IPR010895">
    <property type="entry name" value="CHRD"/>
</dbReference>
<feature type="region of interest" description="Disordered" evidence="1">
    <location>
        <begin position="179"/>
        <end position="201"/>
    </location>
</feature>
<evidence type="ECO:0000313" key="4">
    <source>
        <dbReference type="EMBL" id="KAG4411543.1"/>
    </source>
</evidence>
<name>A0A8H7T3E5_9HELO</name>
<organism evidence="4 5">
    <name type="scientific">Cadophora malorum</name>
    <dbReference type="NCBI Taxonomy" id="108018"/>
    <lineage>
        <taxon>Eukaryota</taxon>
        <taxon>Fungi</taxon>
        <taxon>Dikarya</taxon>
        <taxon>Ascomycota</taxon>
        <taxon>Pezizomycotina</taxon>
        <taxon>Leotiomycetes</taxon>
        <taxon>Helotiales</taxon>
        <taxon>Ploettnerulaceae</taxon>
        <taxon>Cadophora</taxon>
    </lineage>
</organism>
<accession>A0A8H7T3E5</accession>
<dbReference type="OrthoDB" id="3554264at2759"/>
<keyword evidence="5" id="KW-1185">Reference proteome</keyword>
<sequence>MKFSTVASVATLLAAPVLSAPTDIKYGPPKGGWESVDYPKGTGENLEHYPAPPGGWENVDYPKGTGENLEHYPPPPGGWENVDYPKGTGENLEHYPPPPKGDDDEKDDEPEFTSRYHITAVGAEVRNGTVSVPGPADAVGYYNYGINSKTERICWEITLLNVAGTYLSPARTATHIHEAARGASGPPRLAFPNPQGDDKKRVSTGCMTGPFTTGLNGPNGQDTGIGFKLAQIEANPAGFFTDAHTNLFPLGVVRGQLA</sequence>
<dbReference type="Pfam" id="PF07452">
    <property type="entry name" value="CHRD"/>
    <property type="match status" value="1"/>
</dbReference>
<dbReference type="Proteomes" id="UP000664132">
    <property type="component" value="Unassembled WGS sequence"/>
</dbReference>
<proteinExistence type="predicted"/>
<feature type="domain" description="CHRD" evidence="3">
    <location>
        <begin position="119"/>
        <end position="258"/>
    </location>
</feature>